<dbReference type="InterPro" id="IPR001119">
    <property type="entry name" value="SLH_dom"/>
</dbReference>
<dbReference type="Pfam" id="PF13539">
    <property type="entry name" value="Peptidase_M15_4"/>
    <property type="match status" value="1"/>
</dbReference>
<dbReference type="OrthoDB" id="9799970at2"/>
<dbReference type="GO" id="GO:0008233">
    <property type="term" value="F:peptidase activity"/>
    <property type="evidence" value="ECO:0007669"/>
    <property type="project" value="InterPro"/>
</dbReference>
<protein>
    <submittedName>
        <fullName evidence="2">Peptidoglycan L-alanyl-D-glutamate endopeptidase CwlK</fullName>
    </submittedName>
</protein>
<feature type="domain" description="SLH" evidence="1">
    <location>
        <begin position="154"/>
        <end position="210"/>
    </location>
</feature>
<dbReference type="EMBL" id="FOJS01000008">
    <property type="protein sequence ID" value="SFA45027.1"/>
    <property type="molecule type" value="Genomic_DNA"/>
</dbReference>
<evidence type="ECO:0000313" key="3">
    <source>
        <dbReference type="Proteomes" id="UP000198650"/>
    </source>
</evidence>
<dbReference type="InterPro" id="IPR009045">
    <property type="entry name" value="Zn_M74/Hedgehog-like"/>
</dbReference>
<dbReference type="AlphaFoldDB" id="A0A1I0T010"/>
<dbReference type="SUPFAM" id="SSF55166">
    <property type="entry name" value="Hedgehog/DD-peptidase"/>
    <property type="match status" value="1"/>
</dbReference>
<evidence type="ECO:0000313" key="2">
    <source>
        <dbReference type="EMBL" id="SFA45027.1"/>
    </source>
</evidence>
<dbReference type="RefSeq" id="WP_090948605.1">
    <property type="nucleotide sequence ID" value="NZ_FOJS01000008.1"/>
</dbReference>
<dbReference type="Pfam" id="PF00395">
    <property type="entry name" value="SLH"/>
    <property type="match status" value="1"/>
</dbReference>
<evidence type="ECO:0000259" key="1">
    <source>
        <dbReference type="PROSITE" id="PS51272"/>
    </source>
</evidence>
<accession>A0A1I0T010</accession>
<sequence>MTIGLKELLEKADKKLKGVHPTVAAKARQLISLAYKEGINIIITQGFRSIEEQNELYAQGRTKPGKIVTNAKGGYSYHNFGLAFDFAVLNPDGSVNWNVDEKWKRVGQLGKSLGLEWGGDWRSFKDYPHFQYTFGLSLADLRAGKKPPQVKEVQAVTKKDDIKGHWAETSIKKAMEKGIIKGYGNGQFKPDEPVTRAQLAVILDRLGLLK</sequence>
<reference evidence="3" key="1">
    <citation type="submission" date="2016-10" db="EMBL/GenBank/DDBJ databases">
        <authorList>
            <person name="Varghese N."/>
            <person name="Submissions S."/>
        </authorList>
    </citation>
    <scope>NUCLEOTIDE SEQUENCE [LARGE SCALE GENOMIC DNA]</scope>
    <source>
        <strain evidence="3">M1</strain>
    </source>
</reference>
<dbReference type="CDD" id="cd14845">
    <property type="entry name" value="L-Ala-D-Glu_peptidase_like"/>
    <property type="match status" value="1"/>
</dbReference>
<dbReference type="InterPro" id="IPR052179">
    <property type="entry name" value="DD-CPase-like"/>
</dbReference>
<dbReference type="STRING" id="186116.SAMN05192569_100896"/>
<dbReference type="Proteomes" id="UP000198650">
    <property type="component" value="Unassembled WGS sequence"/>
</dbReference>
<name>A0A1I0T010_9BACL</name>
<proteinExistence type="predicted"/>
<dbReference type="PROSITE" id="PS51272">
    <property type="entry name" value="SLH"/>
    <property type="match status" value="1"/>
</dbReference>
<organism evidence="2 3">
    <name type="scientific">Parageobacillus thermantarcticus</name>
    <dbReference type="NCBI Taxonomy" id="186116"/>
    <lineage>
        <taxon>Bacteria</taxon>
        <taxon>Bacillati</taxon>
        <taxon>Bacillota</taxon>
        <taxon>Bacilli</taxon>
        <taxon>Bacillales</taxon>
        <taxon>Anoxybacillaceae</taxon>
        <taxon>Parageobacillus</taxon>
    </lineage>
</organism>
<keyword evidence="3" id="KW-1185">Reference proteome</keyword>
<dbReference type="InterPro" id="IPR039561">
    <property type="entry name" value="Peptidase_M15C"/>
</dbReference>
<dbReference type="Gene3D" id="3.30.1380.10">
    <property type="match status" value="1"/>
</dbReference>
<gene>
    <name evidence="2" type="ORF">SAMN05192569_100896</name>
</gene>
<dbReference type="PANTHER" id="PTHR34385">
    <property type="entry name" value="D-ALANYL-D-ALANINE CARBOXYPEPTIDASE"/>
    <property type="match status" value="1"/>
</dbReference>
<dbReference type="PANTHER" id="PTHR34385:SF1">
    <property type="entry name" value="PEPTIDOGLYCAN L-ALANYL-D-GLUTAMATE ENDOPEPTIDASE CWLK"/>
    <property type="match status" value="1"/>
</dbReference>